<dbReference type="Proteomes" id="UP001299068">
    <property type="component" value="Unassembled WGS sequence"/>
</dbReference>
<evidence type="ECO:0000256" key="3">
    <source>
        <dbReference type="ARBA" id="ARBA00022691"/>
    </source>
</evidence>
<dbReference type="InterPro" id="IPR050750">
    <property type="entry name" value="C5-MTase"/>
</dbReference>
<organism evidence="8 9">
    <name type="scientific">Clostridium sardiniense</name>
    <name type="common">Clostridium absonum</name>
    <dbReference type="NCBI Taxonomy" id="29369"/>
    <lineage>
        <taxon>Bacteria</taxon>
        <taxon>Bacillati</taxon>
        <taxon>Bacillota</taxon>
        <taxon>Clostridia</taxon>
        <taxon>Eubacteriales</taxon>
        <taxon>Clostridiaceae</taxon>
        <taxon>Clostridium</taxon>
    </lineage>
</organism>
<evidence type="ECO:0000256" key="5">
    <source>
        <dbReference type="PROSITE-ProRule" id="PRU01016"/>
    </source>
</evidence>
<dbReference type="Gene3D" id="3.40.50.150">
    <property type="entry name" value="Vaccinia Virus protein VP39"/>
    <property type="match status" value="1"/>
</dbReference>
<dbReference type="EC" id="2.1.1.37" evidence="7"/>
<comment type="catalytic activity">
    <reaction evidence="7">
        <text>a 2'-deoxycytidine in DNA + S-adenosyl-L-methionine = a 5-methyl-2'-deoxycytidine in DNA + S-adenosyl-L-homocysteine + H(+)</text>
        <dbReference type="Rhea" id="RHEA:13681"/>
        <dbReference type="Rhea" id="RHEA-COMP:11369"/>
        <dbReference type="Rhea" id="RHEA-COMP:11370"/>
        <dbReference type="ChEBI" id="CHEBI:15378"/>
        <dbReference type="ChEBI" id="CHEBI:57856"/>
        <dbReference type="ChEBI" id="CHEBI:59789"/>
        <dbReference type="ChEBI" id="CHEBI:85452"/>
        <dbReference type="ChEBI" id="CHEBI:85454"/>
        <dbReference type="EC" id="2.1.1.37"/>
    </reaction>
</comment>
<dbReference type="InterPro" id="IPR001525">
    <property type="entry name" value="C5_MeTfrase"/>
</dbReference>
<dbReference type="NCBIfam" id="TIGR00675">
    <property type="entry name" value="dcm"/>
    <property type="match status" value="1"/>
</dbReference>
<gene>
    <name evidence="8" type="ORF">K5V21_13845</name>
</gene>
<evidence type="ECO:0000256" key="6">
    <source>
        <dbReference type="RuleBase" id="RU000416"/>
    </source>
</evidence>
<dbReference type="GO" id="GO:0032259">
    <property type="term" value="P:methylation"/>
    <property type="evidence" value="ECO:0007669"/>
    <property type="project" value="UniProtKB-KW"/>
</dbReference>
<dbReference type="RefSeq" id="WP_221861769.1">
    <property type="nucleotide sequence ID" value="NZ_JAIKTU010000011.1"/>
</dbReference>
<dbReference type="InterPro" id="IPR031303">
    <property type="entry name" value="C5_meth_CS"/>
</dbReference>
<keyword evidence="9" id="KW-1185">Reference proteome</keyword>
<dbReference type="SUPFAM" id="SSF53335">
    <property type="entry name" value="S-adenosyl-L-methionine-dependent methyltransferases"/>
    <property type="match status" value="1"/>
</dbReference>
<keyword evidence="1 5" id="KW-0489">Methyltransferase</keyword>
<dbReference type="PROSITE" id="PS00094">
    <property type="entry name" value="C5_MTASE_1"/>
    <property type="match status" value="1"/>
</dbReference>
<keyword evidence="2 5" id="KW-0808">Transferase</keyword>
<dbReference type="Gene3D" id="3.90.120.10">
    <property type="entry name" value="DNA Methylase, subunit A, domain 2"/>
    <property type="match status" value="1"/>
</dbReference>
<sequence>MKVLSLFSGIGAFERAISNKNIEHEIVNYCEKDKYASYAYSILHNISEEKNLGDIVEAKGEYADLITYGFPCVDISLAGSCKGIIKGKTKSGLLFEALRIIEESKPKVAIAENVKNLVSKMFIDDFNNLIEELDRLGYNSYWKVLNGINYNSAHSRERIFIVSIRKDVDKGNFKFKDGTDNLVTLQSITEKSIQEKYYCKDNEYIKEFTDNIHKRINNFKEPSKYGLIKVGDINNPKLRQMNKRVFSELGASPTLVTGSDSIPKIVQCRVRRLTPLECWRLVGFNDSDYWKVRKALESKFYYGKDITDTQMYKMAGNSIVIQVAEYIIDGLRDVIY</sequence>
<evidence type="ECO:0000313" key="8">
    <source>
        <dbReference type="EMBL" id="MBY0756527.1"/>
    </source>
</evidence>
<evidence type="ECO:0000313" key="9">
    <source>
        <dbReference type="Proteomes" id="UP001299068"/>
    </source>
</evidence>
<keyword evidence="4" id="KW-0680">Restriction system</keyword>
<dbReference type="PRINTS" id="PR00105">
    <property type="entry name" value="C5METTRFRASE"/>
</dbReference>
<dbReference type="InterPro" id="IPR018117">
    <property type="entry name" value="C5_DNA_meth_AS"/>
</dbReference>
<evidence type="ECO:0000256" key="4">
    <source>
        <dbReference type="ARBA" id="ARBA00022747"/>
    </source>
</evidence>
<dbReference type="PROSITE" id="PS00095">
    <property type="entry name" value="C5_MTASE_2"/>
    <property type="match status" value="1"/>
</dbReference>
<dbReference type="InterPro" id="IPR029063">
    <property type="entry name" value="SAM-dependent_MTases_sf"/>
</dbReference>
<reference evidence="8 9" key="1">
    <citation type="journal article" date="2021" name="Cell Host Microbe">
        <title>in vivo commensal control of Clostridioides difficile virulence.</title>
        <authorList>
            <person name="Girinathan B.P."/>
            <person name="Dibenedetto N."/>
            <person name="Worley J.N."/>
            <person name="Peltier J."/>
            <person name="Arrieta-Ortiz M.L."/>
            <person name="Rupa Christinal Immanuel S."/>
            <person name="Lavin R."/>
            <person name="Delaney M.L."/>
            <person name="Cummins C."/>
            <person name="Hoffmann M."/>
            <person name="Luo Y."/>
            <person name="Gonzalez-Escalona N."/>
            <person name="Allard M."/>
            <person name="Onderdonk A.B."/>
            <person name="Gerber G.K."/>
            <person name="Sonenshein A.L."/>
            <person name="Baliga N."/>
            <person name="Dupuy B."/>
            <person name="Bry L."/>
        </authorList>
    </citation>
    <scope>NUCLEOTIDE SEQUENCE [LARGE SCALE GENOMIC DNA]</scope>
    <source>
        <strain evidence="8 9">DSM 599</strain>
    </source>
</reference>
<protein>
    <recommendedName>
        <fullName evidence="7">Cytosine-specific methyltransferase</fullName>
        <ecNumber evidence="7">2.1.1.37</ecNumber>
    </recommendedName>
</protein>
<dbReference type="EMBL" id="JAIKTU010000011">
    <property type="protein sequence ID" value="MBY0756527.1"/>
    <property type="molecule type" value="Genomic_DNA"/>
</dbReference>
<comment type="similarity">
    <text evidence="5 6">Belongs to the class I-like SAM-binding methyltransferase superfamily. C5-methyltransferase family.</text>
</comment>
<dbReference type="PROSITE" id="PS51679">
    <property type="entry name" value="SAM_MT_C5"/>
    <property type="match status" value="1"/>
</dbReference>
<dbReference type="Pfam" id="PF00145">
    <property type="entry name" value="DNA_methylase"/>
    <property type="match status" value="1"/>
</dbReference>
<name>A0ABS7L196_CLOSR</name>
<keyword evidence="3 5" id="KW-0949">S-adenosyl-L-methionine</keyword>
<evidence type="ECO:0000256" key="1">
    <source>
        <dbReference type="ARBA" id="ARBA00022603"/>
    </source>
</evidence>
<evidence type="ECO:0000256" key="2">
    <source>
        <dbReference type="ARBA" id="ARBA00022679"/>
    </source>
</evidence>
<dbReference type="PANTHER" id="PTHR46098:SF1">
    <property type="entry name" value="TRNA (CYTOSINE(38)-C(5))-METHYLTRANSFERASE"/>
    <property type="match status" value="1"/>
</dbReference>
<accession>A0ABS7L196</accession>
<feature type="active site" evidence="5">
    <location>
        <position position="72"/>
    </location>
</feature>
<dbReference type="GO" id="GO:0008168">
    <property type="term" value="F:methyltransferase activity"/>
    <property type="evidence" value="ECO:0007669"/>
    <property type="project" value="UniProtKB-KW"/>
</dbReference>
<dbReference type="PANTHER" id="PTHR46098">
    <property type="entry name" value="TRNA (CYTOSINE(38)-C(5))-METHYLTRANSFERASE"/>
    <property type="match status" value="1"/>
</dbReference>
<evidence type="ECO:0000256" key="7">
    <source>
        <dbReference type="RuleBase" id="RU000417"/>
    </source>
</evidence>
<comment type="caution">
    <text evidence="8">The sequence shown here is derived from an EMBL/GenBank/DDBJ whole genome shotgun (WGS) entry which is preliminary data.</text>
</comment>
<proteinExistence type="inferred from homology"/>